<dbReference type="STRING" id="1121291.SAMN02745134_01593"/>
<protein>
    <submittedName>
        <fullName evidence="1">Predicted kinase</fullName>
    </submittedName>
</protein>
<keyword evidence="2" id="KW-1185">Reference proteome</keyword>
<proteinExistence type="predicted"/>
<organism evidence="1 2">
    <name type="scientific">Clostridium acidisoli DSM 12555</name>
    <dbReference type="NCBI Taxonomy" id="1121291"/>
    <lineage>
        <taxon>Bacteria</taxon>
        <taxon>Bacillati</taxon>
        <taxon>Bacillota</taxon>
        <taxon>Clostridia</taxon>
        <taxon>Eubacteriales</taxon>
        <taxon>Clostridiaceae</taxon>
        <taxon>Clostridium</taxon>
    </lineage>
</organism>
<dbReference type="Gene3D" id="3.40.50.300">
    <property type="entry name" value="P-loop containing nucleotide triphosphate hydrolases"/>
    <property type="match status" value="1"/>
</dbReference>
<accession>A0A1W1XDU9</accession>
<dbReference type="InterPro" id="IPR027417">
    <property type="entry name" value="P-loop_NTPase"/>
</dbReference>
<name>A0A1W1XDU9_9CLOT</name>
<dbReference type="SUPFAM" id="SSF52540">
    <property type="entry name" value="P-loop containing nucleoside triphosphate hydrolases"/>
    <property type="match status" value="1"/>
</dbReference>
<keyword evidence="1" id="KW-0418">Kinase</keyword>
<dbReference type="Pfam" id="PF13671">
    <property type="entry name" value="AAA_33"/>
    <property type="match status" value="1"/>
</dbReference>
<reference evidence="1 2" key="1">
    <citation type="submission" date="2017-04" db="EMBL/GenBank/DDBJ databases">
        <authorList>
            <person name="Afonso C.L."/>
            <person name="Miller P.J."/>
            <person name="Scott M.A."/>
            <person name="Spackman E."/>
            <person name="Goraichik I."/>
            <person name="Dimitrov K.M."/>
            <person name="Suarez D.L."/>
            <person name="Swayne D.E."/>
        </authorList>
    </citation>
    <scope>NUCLEOTIDE SEQUENCE [LARGE SCALE GENOMIC DNA]</scope>
    <source>
        <strain evidence="1 2">DSM 12555</strain>
    </source>
</reference>
<dbReference type="NCBIfam" id="NF005255">
    <property type="entry name" value="PRK06762.2-2"/>
    <property type="match status" value="1"/>
</dbReference>
<dbReference type="GO" id="GO:0016301">
    <property type="term" value="F:kinase activity"/>
    <property type="evidence" value="ECO:0007669"/>
    <property type="project" value="UniProtKB-KW"/>
</dbReference>
<dbReference type="EMBL" id="FWXH01000003">
    <property type="protein sequence ID" value="SMC22215.1"/>
    <property type="molecule type" value="Genomic_DNA"/>
</dbReference>
<dbReference type="AlphaFoldDB" id="A0A1W1XDU9"/>
<evidence type="ECO:0000313" key="1">
    <source>
        <dbReference type="EMBL" id="SMC22215.1"/>
    </source>
</evidence>
<dbReference type="NCBIfam" id="NF005253">
    <property type="entry name" value="PRK06762.1-4"/>
    <property type="match status" value="1"/>
</dbReference>
<sequence>MNEVTNLIILRGNSGSGKTTTGKALQRKFGHGTMLISQDAVRREMLFVKDGPKPEASKLLFELALYGKSHCNIVILEGILNSKWYKNLFENLLDEFNNEIFAYYFDIPFEETLNRHKQKPNAHEFGEKELREWWNEQDLLGIIPEVCLHKELSLNEIVDRIYEDCYKVNNK</sequence>
<gene>
    <name evidence="1" type="ORF">SAMN02745134_01593</name>
</gene>
<dbReference type="RefSeq" id="WP_242950509.1">
    <property type="nucleotide sequence ID" value="NZ_FWXH01000003.1"/>
</dbReference>
<dbReference type="Proteomes" id="UP000192468">
    <property type="component" value="Unassembled WGS sequence"/>
</dbReference>
<evidence type="ECO:0000313" key="2">
    <source>
        <dbReference type="Proteomes" id="UP000192468"/>
    </source>
</evidence>
<keyword evidence="1" id="KW-0808">Transferase</keyword>